<feature type="region of interest" description="Disordered" evidence="1">
    <location>
        <begin position="499"/>
        <end position="534"/>
    </location>
</feature>
<feature type="region of interest" description="Disordered" evidence="1">
    <location>
        <begin position="1"/>
        <end position="44"/>
    </location>
</feature>
<protein>
    <submittedName>
        <fullName evidence="2">Uncharacterized protein</fullName>
    </submittedName>
</protein>
<dbReference type="AlphaFoldDB" id="A0AAD6Z801"/>
<evidence type="ECO:0000313" key="2">
    <source>
        <dbReference type="EMBL" id="KAJ7311502.1"/>
    </source>
</evidence>
<accession>A0AAD6Z801</accession>
<name>A0AAD6Z801_9AGAR</name>
<feature type="compositionally biased region" description="Low complexity" evidence="1">
    <location>
        <begin position="14"/>
        <end position="28"/>
    </location>
</feature>
<evidence type="ECO:0000256" key="1">
    <source>
        <dbReference type="SAM" id="MobiDB-lite"/>
    </source>
</evidence>
<dbReference type="EMBL" id="JARIHO010000075">
    <property type="protein sequence ID" value="KAJ7311502.1"/>
    <property type="molecule type" value="Genomic_DNA"/>
</dbReference>
<feature type="compositionally biased region" description="Low complexity" evidence="1">
    <location>
        <begin position="516"/>
        <end position="525"/>
    </location>
</feature>
<keyword evidence="3" id="KW-1185">Reference proteome</keyword>
<dbReference type="Proteomes" id="UP001218218">
    <property type="component" value="Unassembled WGS sequence"/>
</dbReference>
<feature type="compositionally biased region" description="Low complexity" evidence="1">
    <location>
        <begin position="243"/>
        <end position="257"/>
    </location>
</feature>
<comment type="caution">
    <text evidence="2">The sequence shown here is derived from an EMBL/GenBank/DDBJ whole genome shotgun (WGS) entry which is preliminary data.</text>
</comment>
<proteinExistence type="predicted"/>
<reference evidence="2" key="1">
    <citation type="submission" date="2023-03" db="EMBL/GenBank/DDBJ databases">
        <title>Massive genome expansion in bonnet fungi (Mycena s.s.) driven by repeated elements and novel gene families across ecological guilds.</title>
        <authorList>
            <consortium name="Lawrence Berkeley National Laboratory"/>
            <person name="Harder C.B."/>
            <person name="Miyauchi S."/>
            <person name="Viragh M."/>
            <person name="Kuo A."/>
            <person name="Thoen E."/>
            <person name="Andreopoulos B."/>
            <person name="Lu D."/>
            <person name="Skrede I."/>
            <person name="Drula E."/>
            <person name="Henrissat B."/>
            <person name="Morin E."/>
            <person name="Kohler A."/>
            <person name="Barry K."/>
            <person name="LaButti K."/>
            <person name="Morin E."/>
            <person name="Salamov A."/>
            <person name="Lipzen A."/>
            <person name="Mereny Z."/>
            <person name="Hegedus B."/>
            <person name="Baldrian P."/>
            <person name="Stursova M."/>
            <person name="Weitz H."/>
            <person name="Taylor A."/>
            <person name="Grigoriev I.V."/>
            <person name="Nagy L.G."/>
            <person name="Martin F."/>
            <person name="Kauserud H."/>
        </authorList>
    </citation>
    <scope>NUCLEOTIDE SEQUENCE</scope>
    <source>
        <strain evidence="2">CBHHK002</strain>
    </source>
</reference>
<sequence>MTVFHGGVSRRPNAKASKASSNAIANTAGPSSAPPQLVPHPSGAELTYPSQQQETWNFHYLSSGHQQPQEPLPFSQNGMQFPGFYTPAFPLVLLQVPSGGIRRKIITIRPARGFIWLPNAVFGPSNTRMAHFSYARFGFELLTGSKLAERRLSEGPAFFGNELYDPYTLRDWVLRIMVRMPDGGPSASFQVPNPAPVAAAQSAPEAFYHTQQVSESTVHSSYEDSAWPAHHMPVGEMPLAENPDPTGPSTAPHPPSTASYTPALYGDPSWTHDMLTGAPMDIGPTGPSIHYPSSMTGYAPAWYDECPSWLADPVLATNAKLAHRLREYVSACYQSKEHAGTAGMSLDPQFMVPHPHHYSSEIYASASQTFQGPPANYTPPMGFPSAAVCTPAPQVTDANFVQPSASYAPFDESLGSAFSQTDATPEALSNRSFSAPQVDDPQLMVSHPHHHSSEIYASASQMVHAPSSSYTLSTEYSSSAACAPVSQVTDANLMQPSISCAPFDGSPGNATPEARSFSPSPFESELSIPAQSAPAPRGVSMADIMGLLLQICEQATAPATNPSQLNTLEETEGNV</sequence>
<organism evidence="2 3">
    <name type="scientific">Mycena albidolilacea</name>
    <dbReference type="NCBI Taxonomy" id="1033008"/>
    <lineage>
        <taxon>Eukaryota</taxon>
        <taxon>Fungi</taxon>
        <taxon>Dikarya</taxon>
        <taxon>Basidiomycota</taxon>
        <taxon>Agaricomycotina</taxon>
        <taxon>Agaricomycetes</taxon>
        <taxon>Agaricomycetidae</taxon>
        <taxon>Agaricales</taxon>
        <taxon>Marasmiineae</taxon>
        <taxon>Mycenaceae</taxon>
        <taxon>Mycena</taxon>
    </lineage>
</organism>
<feature type="region of interest" description="Disordered" evidence="1">
    <location>
        <begin position="232"/>
        <end position="257"/>
    </location>
</feature>
<evidence type="ECO:0000313" key="3">
    <source>
        <dbReference type="Proteomes" id="UP001218218"/>
    </source>
</evidence>
<gene>
    <name evidence="2" type="ORF">DFH08DRAFT_1087861</name>
</gene>